<evidence type="ECO:0000256" key="2">
    <source>
        <dbReference type="ARBA" id="ARBA00023108"/>
    </source>
</evidence>
<organism evidence="4">
    <name type="scientific">Rhopalosiphum padi</name>
    <name type="common">Bird cherry-oat aphid</name>
    <name type="synonym">Aphis padi</name>
    <dbReference type="NCBI Taxonomy" id="40932"/>
    <lineage>
        <taxon>Eukaryota</taxon>
        <taxon>Metazoa</taxon>
        <taxon>Ecdysozoa</taxon>
        <taxon>Arthropoda</taxon>
        <taxon>Hexapoda</taxon>
        <taxon>Insecta</taxon>
        <taxon>Pterygota</taxon>
        <taxon>Neoptera</taxon>
        <taxon>Paraneoptera</taxon>
        <taxon>Hemiptera</taxon>
        <taxon>Sternorrhyncha</taxon>
        <taxon>Aphidomorpha</taxon>
        <taxon>Aphidoidea</taxon>
        <taxon>Aphididae</taxon>
        <taxon>Aphidini</taxon>
        <taxon>Rhopalosiphum</taxon>
    </lineage>
</organism>
<dbReference type="SMART" id="SM00700">
    <property type="entry name" value="JHBP"/>
    <property type="match status" value="1"/>
</dbReference>
<protein>
    <submittedName>
        <fullName evidence="4">Takeout-like protein 12</fullName>
    </submittedName>
</protein>
<reference evidence="4" key="1">
    <citation type="journal article" date="2021" name="Pestic. Biochem. Physiol.">
        <title>Characterization of Rhopalosiphum padi takeout-like genes and their role in insecticide susceptibility.</title>
        <authorList>
            <person name="Peng X."/>
            <person name="Wang S."/>
            <person name="Huang L."/>
            <person name="Su S."/>
            <person name="Chen M."/>
        </authorList>
    </citation>
    <scope>NUCLEOTIDE SEQUENCE</scope>
    <source>
        <strain evidence="4">Shandong</strain>
    </source>
</reference>
<dbReference type="FunFam" id="3.15.10.30:FF:000001">
    <property type="entry name" value="Takeout-like protein 1"/>
    <property type="match status" value="1"/>
</dbReference>
<accession>A0A8F1SZ24</accession>
<name>A0A8F1SZ24_RHOPD</name>
<dbReference type="PANTHER" id="PTHR11008:SF32">
    <property type="entry name" value="CIRCADIAN CLOCK-CONTROLLED PROTEIN DAYWAKE-RELATED"/>
    <property type="match status" value="1"/>
</dbReference>
<evidence type="ECO:0000256" key="1">
    <source>
        <dbReference type="ARBA" id="ARBA00022729"/>
    </source>
</evidence>
<comment type="similarity">
    <text evidence="3">Belongs to the TO family.</text>
</comment>
<dbReference type="GO" id="GO:0005615">
    <property type="term" value="C:extracellular space"/>
    <property type="evidence" value="ECO:0007669"/>
    <property type="project" value="TreeGrafter"/>
</dbReference>
<sequence>MVSGIKLDLGSWLAKEFVKCHISDLEFDECVRSGLQSAIPQLATGIPSLGLHKMDPLRISRLGIDQGTPSIKLKLNFKDLDIINMRSLIIKKAIYDPVNFSMSIESEAQQPIVLQGLYEMNGQILVLPIIGNGQCKISLENFKLTGILQMTQTLKNGSIFLEVQDLSWKFTTSRIHIRFDNLFNGNKALGNHMNIFLNENWQELFDEMQSAFEQALSSAFIGIIQKFFNQVPLKQIFND</sequence>
<dbReference type="GO" id="GO:0007623">
    <property type="term" value="P:circadian rhythm"/>
    <property type="evidence" value="ECO:0007669"/>
    <property type="project" value="UniProtKB-ARBA"/>
</dbReference>
<dbReference type="Pfam" id="PF06585">
    <property type="entry name" value="JHBP"/>
    <property type="match status" value="1"/>
</dbReference>
<dbReference type="AlphaFoldDB" id="A0A8F1SZ24"/>
<proteinExistence type="evidence at transcript level"/>
<evidence type="ECO:0000313" key="4">
    <source>
        <dbReference type="EMBL" id="QWQ59803.1"/>
    </source>
</evidence>
<dbReference type="InterPro" id="IPR038606">
    <property type="entry name" value="To_sf"/>
</dbReference>
<evidence type="ECO:0000256" key="3">
    <source>
        <dbReference type="ARBA" id="ARBA00060902"/>
    </source>
</evidence>
<dbReference type="EMBL" id="MT435112">
    <property type="protein sequence ID" value="QWQ59803.1"/>
    <property type="molecule type" value="mRNA"/>
</dbReference>
<dbReference type="Gene3D" id="3.15.10.30">
    <property type="entry name" value="Haemolymph juvenile hormone binding protein"/>
    <property type="match status" value="1"/>
</dbReference>
<dbReference type="InterPro" id="IPR010562">
    <property type="entry name" value="Haemolymph_juvenile_hormone-bd"/>
</dbReference>
<keyword evidence="1" id="KW-0732">Signal</keyword>
<dbReference type="PANTHER" id="PTHR11008">
    <property type="entry name" value="PROTEIN TAKEOUT-LIKE PROTEIN"/>
    <property type="match status" value="1"/>
</dbReference>
<keyword evidence="2" id="KW-0090">Biological rhythms</keyword>